<feature type="domain" description="N-acetyltransferase" evidence="1">
    <location>
        <begin position="175"/>
        <end position="320"/>
    </location>
</feature>
<dbReference type="InterPro" id="IPR000182">
    <property type="entry name" value="GNAT_dom"/>
</dbReference>
<evidence type="ECO:0000313" key="3">
    <source>
        <dbReference type="Proteomes" id="UP001592528"/>
    </source>
</evidence>
<keyword evidence="3" id="KW-1185">Reference proteome</keyword>
<name>A0ABV6UXV1_9ACTN</name>
<proteinExistence type="predicted"/>
<reference evidence="2 3" key="1">
    <citation type="submission" date="2024-09" db="EMBL/GenBank/DDBJ databases">
        <authorList>
            <person name="Lee S.D."/>
        </authorList>
    </citation>
    <scope>NUCLEOTIDE SEQUENCE [LARGE SCALE GENOMIC DNA]</scope>
    <source>
        <strain evidence="2 3">N1-5</strain>
    </source>
</reference>
<dbReference type="Gene3D" id="3.40.630.30">
    <property type="match status" value="1"/>
</dbReference>
<accession>A0ABV6UXV1</accession>
<dbReference type="RefSeq" id="WP_030256558.1">
    <property type="nucleotide sequence ID" value="NZ_JBHEZZ010000028.1"/>
</dbReference>
<keyword evidence="2" id="KW-0012">Acyltransferase</keyword>
<dbReference type="PROSITE" id="PS51186">
    <property type="entry name" value="GNAT"/>
    <property type="match status" value="1"/>
</dbReference>
<comment type="caution">
    <text evidence="2">The sequence shown here is derived from an EMBL/GenBank/DDBJ whole genome shotgun (WGS) entry which is preliminary data.</text>
</comment>
<keyword evidence="2" id="KW-0808">Transferase</keyword>
<protein>
    <submittedName>
        <fullName evidence="2">GNAT family N-acetyltransferase</fullName>
        <ecNumber evidence="2">2.3.1.-</ecNumber>
    </submittedName>
</protein>
<dbReference type="SUPFAM" id="SSF55729">
    <property type="entry name" value="Acyl-CoA N-acyltransferases (Nat)"/>
    <property type="match status" value="1"/>
</dbReference>
<dbReference type="EMBL" id="JBHEZZ010000028">
    <property type="protein sequence ID" value="MFC1406272.1"/>
    <property type="molecule type" value="Genomic_DNA"/>
</dbReference>
<gene>
    <name evidence="2" type="ORF">ACEZDJ_33755</name>
</gene>
<dbReference type="EC" id="2.3.1.-" evidence="2"/>
<evidence type="ECO:0000313" key="2">
    <source>
        <dbReference type="EMBL" id="MFC1406272.1"/>
    </source>
</evidence>
<dbReference type="Proteomes" id="UP001592528">
    <property type="component" value="Unassembled WGS sequence"/>
</dbReference>
<dbReference type="Pfam" id="PF00583">
    <property type="entry name" value="Acetyltransf_1"/>
    <property type="match status" value="1"/>
</dbReference>
<dbReference type="GO" id="GO:0016746">
    <property type="term" value="F:acyltransferase activity"/>
    <property type="evidence" value="ECO:0007669"/>
    <property type="project" value="UniProtKB-KW"/>
</dbReference>
<organism evidence="2 3">
    <name type="scientific">Streptacidiphilus cavernicola</name>
    <dbReference type="NCBI Taxonomy" id="3342716"/>
    <lineage>
        <taxon>Bacteria</taxon>
        <taxon>Bacillati</taxon>
        <taxon>Actinomycetota</taxon>
        <taxon>Actinomycetes</taxon>
        <taxon>Kitasatosporales</taxon>
        <taxon>Streptomycetaceae</taxon>
        <taxon>Streptacidiphilus</taxon>
    </lineage>
</organism>
<sequence length="320" mass="35476">MTTSDAHDLVTPEDVVLMQGLAQRIVASHPKFINPDASFGELAWIWGKGHLAWRSSWPKRLWFDAEGRLVAWGWAQLPFHVVRADGTEKDVTDISLAFQVHPDHQELVDEVIAWFESITPTDVDRRVIMQSNDAYGLARWAAHGYPPDPEAENDWTRQNIRKLDDIDTPTLPEGYRLRTAAEVGHDAAAQAHVQAWWPSSTTVEMYQGLQGTATYRPDLHVVVEAPDGTMAASAIGWLDELNRAVEFEPVGTHREHRRLGLAQAAMLQGMLLAKQAGAVEATVVCVGTPDSGALPLYEGIGFQEYTRDVTLLKPATKNAD</sequence>
<dbReference type="InterPro" id="IPR016181">
    <property type="entry name" value="Acyl_CoA_acyltransferase"/>
</dbReference>
<evidence type="ECO:0000259" key="1">
    <source>
        <dbReference type="PROSITE" id="PS51186"/>
    </source>
</evidence>